<dbReference type="Proteomes" id="UP000176648">
    <property type="component" value="Unassembled WGS sequence"/>
</dbReference>
<feature type="transmembrane region" description="Helical" evidence="1">
    <location>
        <begin position="60"/>
        <end position="77"/>
    </location>
</feature>
<feature type="transmembrane region" description="Helical" evidence="1">
    <location>
        <begin position="31"/>
        <end position="48"/>
    </location>
</feature>
<evidence type="ECO:0000256" key="1">
    <source>
        <dbReference type="SAM" id="Phobius"/>
    </source>
</evidence>
<dbReference type="AlphaFoldDB" id="A0A1G2C4C9"/>
<sequence>MSWKLHLLCLGAAIPFGIWGALMVRSGITNPMVTAMILFTGSMVPFFWGLNLTPTLRPEVSFSAAVAIAIAYGVAILHGIGHRSYQQILTHYSKEEIAAAGATTFFEMAAFMFIGNFLVLGDRLSWQKVLAMATGGLTIWLYTR</sequence>
<accession>A0A1G2C4C9</accession>
<organism evidence="2 3">
    <name type="scientific">Candidatus Liptonbacteria bacterium GWB1_49_6</name>
    <dbReference type="NCBI Taxonomy" id="1798644"/>
    <lineage>
        <taxon>Bacteria</taxon>
        <taxon>Candidatus Liptoniibacteriota</taxon>
    </lineage>
</organism>
<keyword evidence="1" id="KW-1133">Transmembrane helix</keyword>
<gene>
    <name evidence="2" type="ORF">A2122_00660</name>
</gene>
<name>A0A1G2C4C9_9BACT</name>
<keyword evidence="1" id="KW-0812">Transmembrane</keyword>
<proteinExistence type="predicted"/>
<evidence type="ECO:0008006" key="4">
    <source>
        <dbReference type="Google" id="ProtNLM"/>
    </source>
</evidence>
<feature type="transmembrane region" description="Helical" evidence="1">
    <location>
        <begin position="97"/>
        <end position="119"/>
    </location>
</feature>
<evidence type="ECO:0000313" key="3">
    <source>
        <dbReference type="Proteomes" id="UP000176648"/>
    </source>
</evidence>
<reference evidence="2 3" key="1">
    <citation type="journal article" date="2016" name="Nat. Commun.">
        <title>Thousands of microbial genomes shed light on interconnected biogeochemical processes in an aquifer system.</title>
        <authorList>
            <person name="Anantharaman K."/>
            <person name="Brown C.T."/>
            <person name="Hug L.A."/>
            <person name="Sharon I."/>
            <person name="Castelle C.J."/>
            <person name="Probst A.J."/>
            <person name="Thomas B.C."/>
            <person name="Singh A."/>
            <person name="Wilkins M.J."/>
            <person name="Karaoz U."/>
            <person name="Brodie E.L."/>
            <person name="Williams K.H."/>
            <person name="Hubbard S.S."/>
            <person name="Banfield J.F."/>
        </authorList>
    </citation>
    <scope>NUCLEOTIDE SEQUENCE [LARGE SCALE GENOMIC DNA]</scope>
</reference>
<evidence type="ECO:0000313" key="2">
    <source>
        <dbReference type="EMBL" id="OGY96265.1"/>
    </source>
</evidence>
<protein>
    <recommendedName>
        <fullName evidence="4">EamA domain-containing protein</fullName>
    </recommendedName>
</protein>
<keyword evidence="1" id="KW-0472">Membrane</keyword>
<feature type="transmembrane region" description="Helical" evidence="1">
    <location>
        <begin position="6"/>
        <end position="24"/>
    </location>
</feature>
<comment type="caution">
    <text evidence="2">The sequence shown here is derived from an EMBL/GenBank/DDBJ whole genome shotgun (WGS) entry which is preliminary data.</text>
</comment>
<dbReference type="EMBL" id="MHKU01000039">
    <property type="protein sequence ID" value="OGY96265.1"/>
    <property type="molecule type" value="Genomic_DNA"/>
</dbReference>